<keyword evidence="2" id="KW-1185">Reference proteome</keyword>
<organism evidence="1 2">
    <name type="scientific">Massarina eburnea CBS 473.64</name>
    <dbReference type="NCBI Taxonomy" id="1395130"/>
    <lineage>
        <taxon>Eukaryota</taxon>
        <taxon>Fungi</taxon>
        <taxon>Dikarya</taxon>
        <taxon>Ascomycota</taxon>
        <taxon>Pezizomycotina</taxon>
        <taxon>Dothideomycetes</taxon>
        <taxon>Pleosporomycetidae</taxon>
        <taxon>Pleosporales</taxon>
        <taxon>Massarineae</taxon>
        <taxon>Massarinaceae</taxon>
        <taxon>Massarina</taxon>
    </lineage>
</organism>
<evidence type="ECO:0000313" key="1">
    <source>
        <dbReference type="EMBL" id="KAF2646413.1"/>
    </source>
</evidence>
<dbReference type="AlphaFoldDB" id="A0A6A6SIA6"/>
<gene>
    <name evidence="1" type="ORF">P280DRAFT_10298</name>
</gene>
<protein>
    <submittedName>
        <fullName evidence="1">Uncharacterized protein</fullName>
    </submittedName>
</protein>
<sequence length="276" mass="32213">MESIFPVSLEWTQSHKADPEKIGFLDLPSELREHIFNFALIVPGAILVQSPYIYSTRLDLEGRHIRYKGHGPVEPRRISQVISISMLRLCRQLHAESSVVLFGRNIFSFSMGNSDFAACYRELIHHIVFTMEAGRGIYNDDMEVMGYWWRRVFWPNIVGRSSKLLQRYPNLEILTLPIKPDRPWGSWRPAFMAVEQKTREQRIALGARWLAANCRVRDERLREVLQIEVQGPSVNPPYKTEFEGSRFVFEEDNENEEWDHNEFAVAFSQAKVLQSK</sequence>
<dbReference type="PANTHER" id="PTHR42085:SF1">
    <property type="entry name" value="F-BOX DOMAIN-CONTAINING PROTEIN"/>
    <property type="match status" value="1"/>
</dbReference>
<dbReference type="OrthoDB" id="5272396at2759"/>
<proteinExistence type="predicted"/>
<dbReference type="PANTHER" id="PTHR42085">
    <property type="entry name" value="F-BOX DOMAIN-CONTAINING PROTEIN"/>
    <property type="match status" value="1"/>
</dbReference>
<dbReference type="EMBL" id="MU006776">
    <property type="protein sequence ID" value="KAF2646413.1"/>
    <property type="molecule type" value="Genomic_DNA"/>
</dbReference>
<reference evidence="1" key="1">
    <citation type="journal article" date="2020" name="Stud. Mycol.">
        <title>101 Dothideomycetes genomes: a test case for predicting lifestyles and emergence of pathogens.</title>
        <authorList>
            <person name="Haridas S."/>
            <person name="Albert R."/>
            <person name="Binder M."/>
            <person name="Bloem J."/>
            <person name="Labutti K."/>
            <person name="Salamov A."/>
            <person name="Andreopoulos B."/>
            <person name="Baker S."/>
            <person name="Barry K."/>
            <person name="Bills G."/>
            <person name="Bluhm B."/>
            <person name="Cannon C."/>
            <person name="Castanera R."/>
            <person name="Culley D."/>
            <person name="Daum C."/>
            <person name="Ezra D."/>
            <person name="Gonzalez J."/>
            <person name="Henrissat B."/>
            <person name="Kuo A."/>
            <person name="Liang C."/>
            <person name="Lipzen A."/>
            <person name="Lutzoni F."/>
            <person name="Magnuson J."/>
            <person name="Mondo S."/>
            <person name="Nolan M."/>
            <person name="Ohm R."/>
            <person name="Pangilinan J."/>
            <person name="Park H.-J."/>
            <person name="Ramirez L."/>
            <person name="Alfaro M."/>
            <person name="Sun H."/>
            <person name="Tritt A."/>
            <person name="Yoshinaga Y."/>
            <person name="Zwiers L.-H."/>
            <person name="Turgeon B."/>
            <person name="Goodwin S."/>
            <person name="Spatafora J."/>
            <person name="Crous P."/>
            <person name="Grigoriev I."/>
        </authorList>
    </citation>
    <scope>NUCLEOTIDE SEQUENCE</scope>
    <source>
        <strain evidence="1">CBS 473.64</strain>
    </source>
</reference>
<accession>A0A6A6SIA6</accession>
<evidence type="ECO:0000313" key="2">
    <source>
        <dbReference type="Proteomes" id="UP000799753"/>
    </source>
</evidence>
<dbReference type="Proteomes" id="UP000799753">
    <property type="component" value="Unassembled WGS sequence"/>
</dbReference>
<dbReference type="InterPro" id="IPR038883">
    <property type="entry name" value="AN11006-like"/>
</dbReference>
<name>A0A6A6SIA6_9PLEO</name>